<accession>A0A5K1HNY0</accession>
<reference evidence="1" key="1">
    <citation type="submission" date="2019-09" db="EMBL/GenBank/DDBJ databases">
        <authorList>
            <person name="Zhang L."/>
        </authorList>
    </citation>
    <scope>NUCLEOTIDE SEQUENCE</scope>
</reference>
<dbReference type="AlphaFoldDB" id="A0A5K1HNY0"/>
<organism evidence="1">
    <name type="scientific">Nymphaea colorata</name>
    <name type="common">pocket water lily</name>
    <dbReference type="NCBI Taxonomy" id="210225"/>
    <lineage>
        <taxon>Eukaryota</taxon>
        <taxon>Viridiplantae</taxon>
        <taxon>Streptophyta</taxon>
        <taxon>Embryophyta</taxon>
        <taxon>Tracheophyta</taxon>
        <taxon>Spermatophyta</taxon>
        <taxon>Magnoliopsida</taxon>
        <taxon>Nymphaeales</taxon>
        <taxon>Nymphaeaceae</taxon>
        <taxon>Nymphaea</taxon>
    </lineage>
</organism>
<evidence type="ECO:0000313" key="1">
    <source>
        <dbReference type="EMBL" id="VVW89098.1"/>
    </source>
</evidence>
<protein>
    <submittedName>
        <fullName evidence="1">Uncharacterized protein</fullName>
    </submittedName>
</protein>
<proteinExistence type="predicted"/>
<name>A0A5K1HNY0_9MAGN</name>
<gene>
    <name evidence="1" type="ORF">NYM_LOCUS30276</name>
</gene>
<dbReference type="EMBL" id="LR722184">
    <property type="protein sequence ID" value="VVW89098.1"/>
    <property type="molecule type" value="Genomic_DNA"/>
</dbReference>
<sequence length="69" mass="8028">MRKLLRAPAFTPFLRAAVPEYRPEANEEKFKSWWSRLNNLSNKPASKVYLAQLSNLLPTTTARSRIPQR</sequence>